<evidence type="ECO:0000256" key="1">
    <source>
        <dbReference type="SAM" id="MobiDB-lite"/>
    </source>
</evidence>
<name>A0A0F8ZXV6_9ZZZZ</name>
<dbReference type="EMBL" id="LAZR01048983">
    <property type="protein sequence ID" value="KKK90695.1"/>
    <property type="molecule type" value="Genomic_DNA"/>
</dbReference>
<reference evidence="2" key="1">
    <citation type="journal article" date="2015" name="Nature">
        <title>Complex archaea that bridge the gap between prokaryotes and eukaryotes.</title>
        <authorList>
            <person name="Spang A."/>
            <person name="Saw J.H."/>
            <person name="Jorgensen S.L."/>
            <person name="Zaremba-Niedzwiedzka K."/>
            <person name="Martijn J."/>
            <person name="Lind A.E."/>
            <person name="van Eijk R."/>
            <person name="Schleper C."/>
            <person name="Guy L."/>
            <person name="Ettema T.J."/>
        </authorList>
    </citation>
    <scope>NUCLEOTIDE SEQUENCE</scope>
</reference>
<comment type="caution">
    <text evidence="2">The sequence shown here is derived from an EMBL/GenBank/DDBJ whole genome shotgun (WGS) entry which is preliminary data.</text>
</comment>
<gene>
    <name evidence="2" type="ORF">LCGC14_2720440</name>
</gene>
<feature type="non-terminal residue" evidence="2">
    <location>
        <position position="225"/>
    </location>
</feature>
<evidence type="ECO:0000313" key="2">
    <source>
        <dbReference type="EMBL" id="KKK90695.1"/>
    </source>
</evidence>
<dbReference type="AlphaFoldDB" id="A0A0F8ZXV6"/>
<sequence length="225" mass="24317">METTITGPKDGVIRTEEEIAKHTDVTDSNIAKKLDELTGYTNALIASANFQAPVLSDITATTLNLQPGTISSIKPDRPDAEIENLRQRTSEEPIDDFVVSIDDVSFPGAPFFTATLNQPTIPDAPTFITQTPADKPNIADPRALPSNVTDDRPTTFTVGDYNVPSPNAVSIPDFAEDIPANTLVPPTQQFNYVEPTFELTLKDDITTKLNNDVNNGGTGLDSDIE</sequence>
<protein>
    <submittedName>
        <fullName evidence="2">Uncharacterized protein</fullName>
    </submittedName>
</protein>
<organism evidence="2">
    <name type="scientific">marine sediment metagenome</name>
    <dbReference type="NCBI Taxonomy" id="412755"/>
    <lineage>
        <taxon>unclassified sequences</taxon>
        <taxon>metagenomes</taxon>
        <taxon>ecological metagenomes</taxon>
    </lineage>
</organism>
<accession>A0A0F8ZXV6</accession>
<proteinExistence type="predicted"/>
<feature type="region of interest" description="Disordered" evidence="1">
    <location>
        <begin position="132"/>
        <end position="153"/>
    </location>
</feature>